<evidence type="ECO:0000313" key="1">
    <source>
        <dbReference type="EMBL" id="MBT1586948.1"/>
    </source>
</evidence>
<keyword evidence="2" id="KW-1185">Reference proteome</keyword>
<name>A0ABS5VBT7_9MICO</name>
<dbReference type="RefSeq" id="WP_123339258.1">
    <property type="nucleotide sequence ID" value="NZ_JAHEWO010000007.1"/>
</dbReference>
<dbReference type="Proteomes" id="UP001519641">
    <property type="component" value="Unassembled WGS sequence"/>
</dbReference>
<dbReference type="EMBL" id="JAHEWS010000004">
    <property type="protein sequence ID" value="MBT1586948.1"/>
    <property type="molecule type" value="Genomic_DNA"/>
</dbReference>
<proteinExistence type="predicted"/>
<gene>
    <name evidence="1" type="ORF">KK097_03870</name>
</gene>
<evidence type="ECO:0000313" key="2">
    <source>
        <dbReference type="Proteomes" id="UP001519641"/>
    </source>
</evidence>
<accession>A0ABS5VBT7</accession>
<protein>
    <submittedName>
        <fullName evidence="1">Uncharacterized protein</fullName>
    </submittedName>
</protein>
<reference evidence="1 2" key="1">
    <citation type="submission" date="2021-05" db="EMBL/GenBank/DDBJ databases">
        <title>Whole genome sequence of Curtobacterium flaccumfaciens pv. flaccumfaciens strain CFBP 8819.</title>
        <authorList>
            <person name="Osdaghi E."/>
            <person name="Taghouti G."/>
            <person name="Portier P."/>
            <person name="Fazliarab A."/>
            <person name="Taghavi S.M."/>
            <person name="Briand M."/>
            <person name="Le-Saux M."/>
            <person name="Jacques M.-A."/>
        </authorList>
    </citation>
    <scope>NUCLEOTIDE SEQUENCE [LARGE SCALE GENOMIC DNA]</scope>
    <source>
        <strain evidence="1 2">CFBP 8819</strain>
    </source>
</reference>
<sequence length="80" mass="7851">MGKTMTSLASRVNSDRSIANLQMDRTNWSGAPGELPVLATPATVTAAAAFVAANKGAVAGAAAFAGLFGAGVWVGVATAD</sequence>
<comment type="caution">
    <text evidence="1">The sequence shown here is derived from an EMBL/GenBank/DDBJ whole genome shotgun (WGS) entry which is preliminary data.</text>
</comment>
<organism evidence="1 2">
    <name type="scientific">Curtobacterium aurantiacum</name>
    <dbReference type="NCBI Taxonomy" id="3236919"/>
    <lineage>
        <taxon>Bacteria</taxon>
        <taxon>Bacillati</taxon>
        <taxon>Actinomycetota</taxon>
        <taxon>Actinomycetes</taxon>
        <taxon>Micrococcales</taxon>
        <taxon>Microbacteriaceae</taxon>
        <taxon>Curtobacterium</taxon>
    </lineage>
</organism>